<organism evidence="2 3">
    <name type="scientific">Plectus sambesii</name>
    <dbReference type="NCBI Taxonomy" id="2011161"/>
    <lineage>
        <taxon>Eukaryota</taxon>
        <taxon>Metazoa</taxon>
        <taxon>Ecdysozoa</taxon>
        <taxon>Nematoda</taxon>
        <taxon>Chromadorea</taxon>
        <taxon>Plectida</taxon>
        <taxon>Plectina</taxon>
        <taxon>Plectoidea</taxon>
        <taxon>Plectidae</taxon>
        <taxon>Plectus</taxon>
    </lineage>
</organism>
<dbReference type="AlphaFoldDB" id="A0A914V2Y7"/>
<feature type="compositionally biased region" description="Basic and acidic residues" evidence="1">
    <location>
        <begin position="268"/>
        <end position="307"/>
    </location>
</feature>
<sequence>MLLMSSMDMSGRMKKLKNMIFKKKKHRSPHLDASEQLLPFSSAEKQQADPAPQPPCRAAPSTTKSNISNVRMPAAQSIAADDSVATSSVYDDQSLRENETDDRYRPSEPIDEQEDSELQGNEIEKDGENNVGDEQEEREEREFFSAPVNHRQSTNAIDNYRSSKMRALEVIGTAMVDRLVEHRYNRMMLKEEQNRHICRIQPNNAIHHFSRNMCDAYQRTYDDCDVEHLPTRSYAPSSVNRLREDDSFCPTTASKDDDIETESSMEVSSRKTNDNRNKEESPRTSKQHSTKEWPVSKEERPKKEERTSVAQTRQKKPVAQPKEALSKETTPVENTTTTSKKLKQPTPLITTPKETSQNHQNTIPNPSSKGNSKQTPIQQASKTEGITRAPPSAKGSMRENKPKPVQSSMVKKSPKPIMKMQKKAPSAEAKATTSTQDGGTKVNRVASKMSNKVSRPRVPAARDTHTRNGTSEPPKTTKRTSLGVGDPKGRRGGEKGRSNPAGNRR</sequence>
<feature type="region of interest" description="Disordered" evidence="1">
    <location>
        <begin position="22"/>
        <end position="144"/>
    </location>
</feature>
<feature type="compositionally biased region" description="Basic and acidic residues" evidence="1">
    <location>
        <begin position="487"/>
        <end position="497"/>
    </location>
</feature>
<feature type="compositionally biased region" description="Basic and acidic residues" evidence="1">
    <location>
        <begin position="93"/>
        <end position="108"/>
    </location>
</feature>
<dbReference type="Proteomes" id="UP000887566">
    <property type="component" value="Unplaced"/>
</dbReference>
<accession>A0A914V2Y7</accession>
<evidence type="ECO:0000256" key="1">
    <source>
        <dbReference type="SAM" id="MobiDB-lite"/>
    </source>
</evidence>
<dbReference type="WBParaSite" id="PSAMB.scaffold14892size1747.g36272.t1">
    <property type="protein sequence ID" value="PSAMB.scaffold14892size1747.g36272.t1"/>
    <property type="gene ID" value="PSAMB.scaffold14892size1747.g36272"/>
</dbReference>
<feature type="region of interest" description="Disordered" evidence="1">
    <location>
        <begin position="236"/>
        <end position="505"/>
    </location>
</feature>
<protein>
    <submittedName>
        <fullName evidence="3">Uncharacterized protein</fullName>
    </submittedName>
</protein>
<keyword evidence="2" id="KW-1185">Reference proteome</keyword>
<feature type="compositionally biased region" description="Low complexity" evidence="1">
    <location>
        <begin position="329"/>
        <end position="338"/>
    </location>
</feature>
<proteinExistence type="predicted"/>
<feature type="compositionally biased region" description="Polar residues" evidence="1">
    <location>
        <begin position="60"/>
        <end position="69"/>
    </location>
</feature>
<evidence type="ECO:0000313" key="3">
    <source>
        <dbReference type="WBParaSite" id="PSAMB.scaffold14892size1747.g36272.t1"/>
    </source>
</evidence>
<name>A0A914V2Y7_9BILA</name>
<reference evidence="3" key="1">
    <citation type="submission" date="2022-11" db="UniProtKB">
        <authorList>
            <consortium name="WormBaseParasite"/>
        </authorList>
    </citation>
    <scope>IDENTIFICATION</scope>
</reference>
<feature type="compositionally biased region" description="Polar residues" evidence="1">
    <location>
        <begin position="347"/>
        <end position="384"/>
    </location>
</feature>
<evidence type="ECO:0000313" key="2">
    <source>
        <dbReference type="Proteomes" id="UP000887566"/>
    </source>
</evidence>